<evidence type="ECO:0000256" key="8">
    <source>
        <dbReference type="PROSITE-ProRule" id="PRU00169"/>
    </source>
</evidence>
<dbReference type="Proteomes" id="UP001344632">
    <property type="component" value="Unassembled WGS sequence"/>
</dbReference>
<dbReference type="CDD" id="cd17536">
    <property type="entry name" value="REC_YesN-like"/>
    <property type="match status" value="1"/>
</dbReference>
<evidence type="ECO:0000256" key="1">
    <source>
        <dbReference type="ARBA" id="ARBA00004496"/>
    </source>
</evidence>
<evidence type="ECO:0000256" key="6">
    <source>
        <dbReference type="ARBA" id="ARBA00023125"/>
    </source>
</evidence>
<evidence type="ECO:0000256" key="4">
    <source>
        <dbReference type="ARBA" id="ARBA00023012"/>
    </source>
</evidence>
<dbReference type="PANTHER" id="PTHR42713">
    <property type="entry name" value="HISTIDINE KINASE-RELATED"/>
    <property type="match status" value="1"/>
</dbReference>
<dbReference type="RefSeq" id="WP_326085876.1">
    <property type="nucleotide sequence ID" value="NZ_JARLKZ010000003.1"/>
</dbReference>
<dbReference type="InterPro" id="IPR018060">
    <property type="entry name" value="HTH_AraC"/>
</dbReference>
<dbReference type="InterPro" id="IPR011006">
    <property type="entry name" value="CheY-like_superfamily"/>
</dbReference>
<evidence type="ECO:0000313" key="12">
    <source>
        <dbReference type="Proteomes" id="UP001344632"/>
    </source>
</evidence>
<dbReference type="InterPro" id="IPR051552">
    <property type="entry name" value="HptR"/>
</dbReference>
<dbReference type="SUPFAM" id="SSF46689">
    <property type="entry name" value="Homeodomain-like"/>
    <property type="match status" value="2"/>
</dbReference>
<dbReference type="SMART" id="SM00342">
    <property type="entry name" value="HTH_ARAC"/>
    <property type="match status" value="1"/>
</dbReference>
<dbReference type="Gene3D" id="3.40.50.2300">
    <property type="match status" value="1"/>
</dbReference>
<reference evidence="11 12" key="1">
    <citation type="submission" date="2023-03" db="EMBL/GenBank/DDBJ databases">
        <title>Bacillus Genome Sequencing.</title>
        <authorList>
            <person name="Dunlap C."/>
        </authorList>
    </citation>
    <scope>NUCLEOTIDE SEQUENCE [LARGE SCALE GENOMIC DNA]</scope>
    <source>
        <strain evidence="11 12">BD-525</strain>
    </source>
</reference>
<sequence length="529" mass="59772">MYKVLIIDDEVIVRHAVKTLIQWEGSKFVYSGSASNGTSALKMMQEQPADIVITDIKMPEMDGIELIKQLMATGFDGEILVLSNFNDFELVREALKCGAHDYMLKLTLKSENFMQILNEIALKLDAKKKHPELLTESARSEKSDHIHDILTSLISSGEDSSELSPDAAQELFPPDHLVHIFGVQVDTVGQKRDTLSLKHSLSQLWSDVYPGSAWQCTVAEEDQRFMFAAAYPEALEMTEPAEMAGRISSLGAMYYSLKVDIIYGNAASSGKELVEEIRLIREAQMLLFYKSAGSVCLSCHDEAAEEDPSYQQLEADWMEEIRKGEPEFIVNWENRALLIIQEGAKRQLYPRIVKRVVCEGLWILSRKLGLEQQRSFDHSLWLERITGAGTDTEMMMIVEELAHDVLEHAGSGAGVRPTRPEVRKALVYLEENYPRAVTIHDVALHVNLSETYLCQIFKTDTGKSMMTFLNELRMAKAYEMLSSGQLLVKEVAAEVGIHDPFYFNRLFKKHYGVPPKQVKSQETPALKQK</sequence>
<evidence type="ECO:0000256" key="2">
    <source>
        <dbReference type="ARBA" id="ARBA00022490"/>
    </source>
</evidence>
<keyword evidence="2" id="KW-0963">Cytoplasm</keyword>
<keyword evidence="3 8" id="KW-0597">Phosphoprotein</keyword>
<dbReference type="InterPro" id="IPR009057">
    <property type="entry name" value="Homeodomain-like_sf"/>
</dbReference>
<gene>
    <name evidence="11" type="ORF">P4H66_03785</name>
</gene>
<feature type="modified residue" description="4-aspartylphosphate" evidence="8">
    <location>
        <position position="55"/>
    </location>
</feature>
<keyword evidence="4" id="KW-0902">Two-component regulatory system</keyword>
<comment type="subcellular location">
    <subcellularLocation>
        <location evidence="1">Cytoplasm</location>
    </subcellularLocation>
</comment>
<evidence type="ECO:0000256" key="3">
    <source>
        <dbReference type="ARBA" id="ARBA00022553"/>
    </source>
</evidence>
<accession>A0ABU6GL75</accession>
<comment type="caution">
    <text evidence="11">The sequence shown here is derived from an EMBL/GenBank/DDBJ whole genome shotgun (WGS) entry which is preliminary data.</text>
</comment>
<dbReference type="PROSITE" id="PS01124">
    <property type="entry name" value="HTH_ARAC_FAMILY_2"/>
    <property type="match status" value="1"/>
</dbReference>
<dbReference type="SMART" id="SM00448">
    <property type="entry name" value="REC"/>
    <property type="match status" value="1"/>
</dbReference>
<keyword evidence="7" id="KW-0804">Transcription</keyword>
<organism evidence="11 12">
    <name type="scientific">Paenibacillus dokdonensis</name>
    <dbReference type="NCBI Taxonomy" id="2567944"/>
    <lineage>
        <taxon>Bacteria</taxon>
        <taxon>Bacillati</taxon>
        <taxon>Bacillota</taxon>
        <taxon>Bacilli</taxon>
        <taxon>Bacillales</taxon>
        <taxon>Paenibacillaceae</taxon>
        <taxon>Paenibacillus</taxon>
    </lineage>
</organism>
<dbReference type="PANTHER" id="PTHR42713:SF3">
    <property type="entry name" value="TRANSCRIPTIONAL REGULATORY PROTEIN HPTR"/>
    <property type="match status" value="1"/>
</dbReference>
<feature type="domain" description="Response regulatory" evidence="10">
    <location>
        <begin position="3"/>
        <end position="120"/>
    </location>
</feature>
<protein>
    <submittedName>
        <fullName evidence="11">Response regulator</fullName>
    </submittedName>
</protein>
<dbReference type="SUPFAM" id="SSF52172">
    <property type="entry name" value="CheY-like"/>
    <property type="match status" value="1"/>
</dbReference>
<proteinExistence type="predicted"/>
<dbReference type="Pfam" id="PF12833">
    <property type="entry name" value="HTH_18"/>
    <property type="match status" value="1"/>
</dbReference>
<evidence type="ECO:0000259" key="9">
    <source>
        <dbReference type="PROSITE" id="PS01124"/>
    </source>
</evidence>
<name>A0ABU6GL75_9BACL</name>
<dbReference type="EMBL" id="JARLKZ010000003">
    <property type="protein sequence ID" value="MEC0238991.1"/>
    <property type="molecule type" value="Genomic_DNA"/>
</dbReference>
<evidence type="ECO:0000313" key="11">
    <source>
        <dbReference type="EMBL" id="MEC0238991.1"/>
    </source>
</evidence>
<evidence type="ECO:0000259" key="10">
    <source>
        <dbReference type="PROSITE" id="PS50110"/>
    </source>
</evidence>
<dbReference type="InterPro" id="IPR001789">
    <property type="entry name" value="Sig_transdc_resp-reg_receiver"/>
</dbReference>
<keyword evidence="6" id="KW-0238">DNA-binding</keyword>
<evidence type="ECO:0000256" key="7">
    <source>
        <dbReference type="ARBA" id="ARBA00023163"/>
    </source>
</evidence>
<keyword evidence="5" id="KW-0805">Transcription regulation</keyword>
<dbReference type="Gene3D" id="1.10.10.60">
    <property type="entry name" value="Homeodomain-like"/>
    <property type="match status" value="2"/>
</dbReference>
<keyword evidence="12" id="KW-1185">Reference proteome</keyword>
<evidence type="ECO:0000256" key="5">
    <source>
        <dbReference type="ARBA" id="ARBA00023015"/>
    </source>
</evidence>
<dbReference type="PROSITE" id="PS50110">
    <property type="entry name" value="RESPONSE_REGULATORY"/>
    <property type="match status" value="1"/>
</dbReference>
<feature type="domain" description="HTH araC/xylS-type" evidence="9">
    <location>
        <begin position="423"/>
        <end position="521"/>
    </location>
</feature>
<dbReference type="Pfam" id="PF00072">
    <property type="entry name" value="Response_reg"/>
    <property type="match status" value="1"/>
</dbReference>